<dbReference type="RefSeq" id="WP_017341383.1">
    <property type="nucleotide sequence ID" value="NZ_CP010945.1"/>
</dbReference>
<protein>
    <submittedName>
        <fullName evidence="1">Tetrameric acyl-CoA thioesterase</fullName>
    </submittedName>
</protein>
<sequence>MLEWLTSRFGKARLLRWFMTFYPPYLGAGVRVRHISDDFRDIKVSMGLGWYNRNNVGTQFGGSLYSMVDPFYMLMLMENLGRRFIVWDKAADIDFISPGKGPVFASFRIDETLLDEIRQQTANGEKYLPQLQVDIHDGAGTLVARVRKTLYVRLKPQARQA</sequence>
<proteinExistence type="predicted"/>
<gene>
    <name evidence="1" type="ORF">B723_03540</name>
</gene>
<dbReference type="InterPro" id="IPR029069">
    <property type="entry name" value="HotDog_dom_sf"/>
</dbReference>
<dbReference type="InterPro" id="IPR027961">
    <property type="entry name" value="DUF4442"/>
</dbReference>
<organism evidence="1 2">
    <name type="scientific">Pseudomonas fluorescens NCIMB 11764</name>
    <dbReference type="NCBI Taxonomy" id="1221522"/>
    <lineage>
        <taxon>Bacteria</taxon>
        <taxon>Pseudomonadati</taxon>
        <taxon>Pseudomonadota</taxon>
        <taxon>Gammaproteobacteria</taxon>
        <taxon>Pseudomonadales</taxon>
        <taxon>Pseudomonadaceae</taxon>
        <taxon>Pseudomonas</taxon>
    </lineage>
</organism>
<dbReference type="OrthoDB" id="9814774at2"/>
<name>A0A0K1QIM0_PSEFL</name>
<reference evidence="1 2" key="1">
    <citation type="journal article" date="2012" name="J. Bacteriol.">
        <title>Draft genome sequence of the cyanide-utilizing bacterium Pseudomonas fluorescens strain NCIMB 11764.</title>
        <authorList>
            <person name="Vilo C.A."/>
            <person name="Benedik M.J."/>
            <person name="Kunz D.A."/>
            <person name="Dong Q."/>
        </authorList>
    </citation>
    <scope>NUCLEOTIDE SEQUENCE [LARGE SCALE GENOMIC DNA]</scope>
    <source>
        <strain evidence="1 2">NCIMB 11764</strain>
    </source>
</reference>
<accession>A0A0K1QIM0</accession>
<evidence type="ECO:0000313" key="2">
    <source>
        <dbReference type="Proteomes" id="UP000017175"/>
    </source>
</evidence>
<evidence type="ECO:0000313" key="1">
    <source>
        <dbReference type="EMBL" id="AKV05512.1"/>
    </source>
</evidence>
<dbReference type="eggNOG" id="COG2050">
    <property type="taxonomic scope" value="Bacteria"/>
</dbReference>
<dbReference type="Gene3D" id="3.10.129.10">
    <property type="entry name" value="Hotdog Thioesterase"/>
    <property type="match status" value="1"/>
</dbReference>
<dbReference type="AlphaFoldDB" id="A0A0K1QIM0"/>
<dbReference type="Proteomes" id="UP000017175">
    <property type="component" value="Chromosome"/>
</dbReference>
<dbReference type="Pfam" id="PF14539">
    <property type="entry name" value="DUF4442"/>
    <property type="match status" value="1"/>
</dbReference>
<dbReference type="EMBL" id="CP010945">
    <property type="protein sequence ID" value="AKV05512.1"/>
    <property type="molecule type" value="Genomic_DNA"/>
</dbReference>
<dbReference type="SUPFAM" id="SSF54637">
    <property type="entry name" value="Thioesterase/thiol ester dehydrase-isomerase"/>
    <property type="match status" value="1"/>
</dbReference>